<evidence type="ECO:0008006" key="2">
    <source>
        <dbReference type="Google" id="ProtNLM"/>
    </source>
</evidence>
<reference evidence="1" key="1">
    <citation type="journal article" date="2020" name="Nature">
        <title>Giant virus diversity and host interactions through global metagenomics.</title>
        <authorList>
            <person name="Schulz F."/>
            <person name="Roux S."/>
            <person name="Paez-Espino D."/>
            <person name="Jungbluth S."/>
            <person name="Walsh D.A."/>
            <person name="Denef V.J."/>
            <person name="McMahon K.D."/>
            <person name="Konstantinidis K.T."/>
            <person name="Eloe-Fadrosh E.A."/>
            <person name="Kyrpides N.C."/>
            <person name="Woyke T."/>
        </authorList>
    </citation>
    <scope>NUCLEOTIDE SEQUENCE</scope>
    <source>
        <strain evidence="1">GVMAG-M-3300023184-168</strain>
    </source>
</reference>
<dbReference type="SUPFAM" id="SSF56112">
    <property type="entry name" value="Protein kinase-like (PK-like)"/>
    <property type="match status" value="1"/>
</dbReference>
<name>A0A6C0HTU5_9ZZZZ</name>
<evidence type="ECO:0000313" key="1">
    <source>
        <dbReference type="EMBL" id="QHT83820.1"/>
    </source>
</evidence>
<dbReference type="InterPro" id="IPR011009">
    <property type="entry name" value="Kinase-like_dom_sf"/>
</dbReference>
<organism evidence="1">
    <name type="scientific">viral metagenome</name>
    <dbReference type="NCBI Taxonomy" id="1070528"/>
    <lineage>
        <taxon>unclassified sequences</taxon>
        <taxon>metagenomes</taxon>
        <taxon>organismal metagenomes</taxon>
    </lineage>
</organism>
<accession>A0A6C0HTU5</accession>
<protein>
    <recommendedName>
        <fullName evidence="2">Protein kinase domain-containing protein</fullName>
    </recommendedName>
</protein>
<sequence length="388" mass="46256">MEFYNSYIFLKPNKDEEESFYYFISNSEIELISDSSAFSFVYKCKFKKYPEKSPYYYLNSKNEEKDVTEIAIKCLLLNDRNDNESDDNHYWYYKRPHGKNSKRSLDIKSRFEEEVRIQIKLSKNSLDKLNRNVPIVLFARVFENSTRKFQILSSALKNASNPSTTINPIKQMLRELERKNPEFIVPSFLENITNFFFQSSNPQKYDPIKYYFGFIAMEYIPPNYKTLCDIIKPIIMDEIKSKPENKDIYKHDSLTLSTKSNRLRWMYNTARYELLRLAIDTGYSQGDYHTDNILIDENTRRCMIIDFGKAKKIDNYDTVLDIDIYEEILGLSNVQIILDRIFYTSFDNTEKSDEFMWLKNMDDIDVGILLYLNENRLTYIENQTFLNP</sequence>
<proteinExistence type="predicted"/>
<dbReference type="EMBL" id="MN740012">
    <property type="protein sequence ID" value="QHT83820.1"/>
    <property type="molecule type" value="Genomic_DNA"/>
</dbReference>
<dbReference type="AlphaFoldDB" id="A0A6C0HTU5"/>